<gene>
    <name evidence="1" type="ORF">ACJMK2_033996</name>
</gene>
<evidence type="ECO:0000313" key="1">
    <source>
        <dbReference type="EMBL" id="KAL3876124.1"/>
    </source>
</evidence>
<sequence>MLMNLWSTAISRENWLPTDHTVIGSHYFTKEREREKERLCANTIQQHPVGKMNNHVFQANIERHQRLVEMEHSKKETLAAEAMPFAVEENNVPGTSTQTNRSMCDASAQTDKHLCFTSARRLAANRHFKVQLGTLQEEKYVLLNDLVVT</sequence>
<protein>
    <submittedName>
        <fullName evidence="1">Uncharacterized protein</fullName>
    </submittedName>
</protein>
<proteinExistence type="predicted"/>
<dbReference type="AlphaFoldDB" id="A0ABD3WQ83"/>
<dbReference type="EMBL" id="JBJQND010000005">
    <property type="protein sequence ID" value="KAL3876124.1"/>
    <property type="molecule type" value="Genomic_DNA"/>
</dbReference>
<reference evidence="1 2" key="1">
    <citation type="submission" date="2024-11" db="EMBL/GenBank/DDBJ databases">
        <title>Chromosome-level genome assembly of the freshwater bivalve Anodonta woodiana.</title>
        <authorList>
            <person name="Chen X."/>
        </authorList>
    </citation>
    <scope>NUCLEOTIDE SEQUENCE [LARGE SCALE GENOMIC DNA]</scope>
    <source>
        <strain evidence="1">MN2024</strain>
        <tissue evidence="1">Gills</tissue>
    </source>
</reference>
<dbReference type="Proteomes" id="UP001634394">
    <property type="component" value="Unassembled WGS sequence"/>
</dbReference>
<comment type="caution">
    <text evidence="1">The sequence shown here is derived from an EMBL/GenBank/DDBJ whole genome shotgun (WGS) entry which is preliminary data.</text>
</comment>
<keyword evidence="2" id="KW-1185">Reference proteome</keyword>
<evidence type="ECO:0000313" key="2">
    <source>
        <dbReference type="Proteomes" id="UP001634394"/>
    </source>
</evidence>
<name>A0ABD3WQ83_SINWO</name>
<accession>A0ABD3WQ83</accession>
<organism evidence="1 2">
    <name type="scientific">Sinanodonta woodiana</name>
    <name type="common">Chinese pond mussel</name>
    <name type="synonym">Anodonta woodiana</name>
    <dbReference type="NCBI Taxonomy" id="1069815"/>
    <lineage>
        <taxon>Eukaryota</taxon>
        <taxon>Metazoa</taxon>
        <taxon>Spiralia</taxon>
        <taxon>Lophotrochozoa</taxon>
        <taxon>Mollusca</taxon>
        <taxon>Bivalvia</taxon>
        <taxon>Autobranchia</taxon>
        <taxon>Heteroconchia</taxon>
        <taxon>Palaeoheterodonta</taxon>
        <taxon>Unionida</taxon>
        <taxon>Unionoidea</taxon>
        <taxon>Unionidae</taxon>
        <taxon>Unioninae</taxon>
        <taxon>Sinanodonta</taxon>
    </lineage>
</organism>